<keyword evidence="2" id="KW-0472">Membrane</keyword>
<feature type="transmembrane region" description="Helical" evidence="2">
    <location>
        <begin position="172"/>
        <end position="192"/>
    </location>
</feature>
<feature type="compositionally biased region" description="Basic and acidic residues" evidence="1">
    <location>
        <begin position="217"/>
        <end position="231"/>
    </location>
</feature>
<keyword evidence="4" id="KW-1185">Reference proteome</keyword>
<feature type="region of interest" description="Disordered" evidence="1">
    <location>
        <begin position="294"/>
        <end position="437"/>
    </location>
</feature>
<name>A0A367JAN0_RHIAZ</name>
<feature type="compositionally biased region" description="Basic and acidic residues" evidence="1">
    <location>
        <begin position="324"/>
        <end position="367"/>
    </location>
</feature>
<keyword evidence="2" id="KW-0812">Transmembrane</keyword>
<evidence type="ECO:0000313" key="3">
    <source>
        <dbReference type="EMBL" id="RCH86791.1"/>
    </source>
</evidence>
<feature type="region of interest" description="Disordered" evidence="1">
    <location>
        <begin position="215"/>
        <end position="237"/>
    </location>
</feature>
<organism evidence="3 4">
    <name type="scientific">Rhizopus azygosporus</name>
    <name type="common">Rhizopus microsporus var. azygosporus</name>
    <dbReference type="NCBI Taxonomy" id="86630"/>
    <lineage>
        <taxon>Eukaryota</taxon>
        <taxon>Fungi</taxon>
        <taxon>Fungi incertae sedis</taxon>
        <taxon>Mucoromycota</taxon>
        <taxon>Mucoromycotina</taxon>
        <taxon>Mucoromycetes</taxon>
        <taxon>Mucorales</taxon>
        <taxon>Mucorineae</taxon>
        <taxon>Rhizopodaceae</taxon>
        <taxon>Rhizopus</taxon>
    </lineage>
</organism>
<keyword evidence="2" id="KW-1133">Transmembrane helix</keyword>
<comment type="caution">
    <text evidence="3">The sequence shown here is derived from an EMBL/GenBank/DDBJ whole genome shotgun (WGS) entry which is preliminary data.</text>
</comment>
<sequence>MLFRPVNLETIKCGNLFDKLRAPFSKLWSRQMLTIAFVALLLLFGPALMSVDLAYLTGKSFRMGDLYAYLTFIGIISLWCFLGLVVIVMKSVRGMTIFAYGLLVLTVVQFLIGFVHIVLLYNTYRPVLMNNCMQRQPYPFFWWAANYEENQEFKQIFDKCMHQWSQFSSERLISWIVYSAASGLVLAAVIIHKRHISDEYQKARGYIVSDQEGEWASEEKPTNEGAIRLDRSPPPYGGDEEKEMMDVSMHQQRQKLYDEIAKRKRAKKNLNRKSVISNSSDPASVSVVHPLDLTKDPGIYQPPPMPPKDSQESWNRYEGTSVGDDERQALERQRRFNSHTSERLEYELFKSHEPQAHRRHSSFGEKRRSSRRKGSRFGSSQRHRPVSLRWSSVHADTAFTPLIEKSNDPEVEEHEEDQEMSSLMKPEDSEPSEQASY</sequence>
<dbReference type="OrthoDB" id="2281490at2759"/>
<feature type="transmembrane region" description="Helical" evidence="2">
    <location>
        <begin position="33"/>
        <end position="55"/>
    </location>
</feature>
<evidence type="ECO:0000256" key="1">
    <source>
        <dbReference type="SAM" id="MobiDB-lite"/>
    </source>
</evidence>
<protein>
    <submittedName>
        <fullName evidence="3">Uncharacterized protein</fullName>
    </submittedName>
</protein>
<proteinExistence type="predicted"/>
<evidence type="ECO:0000313" key="4">
    <source>
        <dbReference type="Proteomes" id="UP000252139"/>
    </source>
</evidence>
<reference evidence="3 4" key="1">
    <citation type="journal article" date="2018" name="G3 (Bethesda)">
        <title>Phylogenetic and Phylogenomic Definition of Rhizopus Species.</title>
        <authorList>
            <person name="Gryganskyi A.P."/>
            <person name="Golan J."/>
            <person name="Dolatabadi S."/>
            <person name="Mondo S."/>
            <person name="Robb S."/>
            <person name="Idnurm A."/>
            <person name="Muszewska A."/>
            <person name="Steczkiewicz K."/>
            <person name="Masonjones S."/>
            <person name="Liao H.L."/>
            <person name="Gajdeczka M.T."/>
            <person name="Anike F."/>
            <person name="Vuek A."/>
            <person name="Anishchenko I.M."/>
            <person name="Voigt K."/>
            <person name="de Hoog G.S."/>
            <person name="Smith M.E."/>
            <person name="Heitman J."/>
            <person name="Vilgalys R."/>
            <person name="Stajich J.E."/>
        </authorList>
    </citation>
    <scope>NUCLEOTIDE SEQUENCE [LARGE SCALE GENOMIC DNA]</scope>
    <source>
        <strain evidence="3 4">CBS 357.93</strain>
    </source>
</reference>
<gene>
    <name evidence="3" type="ORF">CU097_006442</name>
</gene>
<evidence type="ECO:0000256" key="2">
    <source>
        <dbReference type="SAM" id="Phobius"/>
    </source>
</evidence>
<dbReference type="Proteomes" id="UP000252139">
    <property type="component" value="Unassembled WGS sequence"/>
</dbReference>
<feature type="compositionally biased region" description="Basic residues" evidence="1">
    <location>
        <begin position="368"/>
        <end position="386"/>
    </location>
</feature>
<feature type="transmembrane region" description="Helical" evidence="2">
    <location>
        <begin position="100"/>
        <end position="121"/>
    </location>
</feature>
<feature type="transmembrane region" description="Helical" evidence="2">
    <location>
        <begin position="67"/>
        <end position="88"/>
    </location>
</feature>
<feature type="compositionally biased region" description="Acidic residues" evidence="1">
    <location>
        <begin position="409"/>
        <end position="419"/>
    </location>
</feature>
<accession>A0A367JAN0</accession>
<dbReference type="AlphaFoldDB" id="A0A367JAN0"/>
<dbReference type="EMBL" id="PJQL01001794">
    <property type="protein sequence ID" value="RCH86791.1"/>
    <property type="molecule type" value="Genomic_DNA"/>
</dbReference>